<protein>
    <submittedName>
        <fullName evidence="2">Uncharacterized protein</fullName>
    </submittedName>
</protein>
<accession>A0A9N7Z2P4</accession>
<organism evidence="2 3">
    <name type="scientific">Pleuronectes platessa</name>
    <name type="common">European plaice</name>
    <dbReference type="NCBI Taxonomy" id="8262"/>
    <lineage>
        <taxon>Eukaryota</taxon>
        <taxon>Metazoa</taxon>
        <taxon>Chordata</taxon>
        <taxon>Craniata</taxon>
        <taxon>Vertebrata</taxon>
        <taxon>Euteleostomi</taxon>
        <taxon>Actinopterygii</taxon>
        <taxon>Neopterygii</taxon>
        <taxon>Teleostei</taxon>
        <taxon>Neoteleostei</taxon>
        <taxon>Acanthomorphata</taxon>
        <taxon>Carangaria</taxon>
        <taxon>Pleuronectiformes</taxon>
        <taxon>Pleuronectoidei</taxon>
        <taxon>Pleuronectidae</taxon>
        <taxon>Pleuronectes</taxon>
    </lineage>
</organism>
<comment type="caution">
    <text evidence="2">The sequence shown here is derived from an EMBL/GenBank/DDBJ whole genome shotgun (WGS) entry which is preliminary data.</text>
</comment>
<evidence type="ECO:0000313" key="3">
    <source>
        <dbReference type="Proteomes" id="UP001153269"/>
    </source>
</evidence>
<keyword evidence="3" id="KW-1185">Reference proteome</keyword>
<name>A0A9N7Z2P4_PLEPL</name>
<gene>
    <name evidence="2" type="ORF">PLEPLA_LOCUS35351</name>
</gene>
<dbReference type="EMBL" id="CADEAL010003955">
    <property type="protein sequence ID" value="CAB1447674.1"/>
    <property type="molecule type" value="Genomic_DNA"/>
</dbReference>
<evidence type="ECO:0000313" key="2">
    <source>
        <dbReference type="EMBL" id="CAB1447674.1"/>
    </source>
</evidence>
<proteinExistence type="predicted"/>
<reference evidence="2" key="1">
    <citation type="submission" date="2020-03" db="EMBL/GenBank/DDBJ databases">
        <authorList>
            <person name="Weist P."/>
        </authorList>
    </citation>
    <scope>NUCLEOTIDE SEQUENCE</scope>
</reference>
<sequence length="119" mass="12179">MLLLRQLENPVLPLLPLRGCAGELGLSQAGSPGISIHQAVSLGVNNKAAHLPEPSSLRAAVVAFDSGGKPLGPCMLPVTEKVTAHSGSLAIVNHSNKSISGGDRKSDINTTKGKRGIKG</sequence>
<feature type="region of interest" description="Disordered" evidence="1">
    <location>
        <begin position="95"/>
        <end position="119"/>
    </location>
</feature>
<dbReference type="Proteomes" id="UP001153269">
    <property type="component" value="Unassembled WGS sequence"/>
</dbReference>
<dbReference type="AlphaFoldDB" id="A0A9N7Z2P4"/>
<evidence type="ECO:0000256" key="1">
    <source>
        <dbReference type="SAM" id="MobiDB-lite"/>
    </source>
</evidence>